<name>A0A5S3PFQ4_9RHOB</name>
<dbReference type="PANTHER" id="PTHR42905:SF16">
    <property type="entry name" value="CARBOXYPHOSPHONOENOLPYRUVATE PHOSPHONOMUTASE-LIKE PROTEIN (AFU_ORTHOLOGUE AFUA_5G07230)"/>
    <property type="match status" value="1"/>
</dbReference>
<dbReference type="InterPro" id="IPR015813">
    <property type="entry name" value="Pyrv/PenolPyrv_kinase-like_dom"/>
</dbReference>
<comment type="caution">
    <text evidence="1">The sequence shown here is derived from an EMBL/GenBank/DDBJ whole genome shotgun (WGS) entry which is preliminary data.</text>
</comment>
<dbReference type="Proteomes" id="UP000309550">
    <property type="component" value="Unassembled WGS sequence"/>
</dbReference>
<dbReference type="Gene3D" id="3.20.20.60">
    <property type="entry name" value="Phosphoenolpyruvate-binding domains"/>
    <property type="match status" value="1"/>
</dbReference>
<dbReference type="RefSeq" id="WP_138662427.1">
    <property type="nucleotide sequence ID" value="NZ_VANS01000002.1"/>
</dbReference>
<accession>A0A5S3PFQ4</accession>
<proteinExistence type="predicted"/>
<evidence type="ECO:0000313" key="2">
    <source>
        <dbReference type="Proteomes" id="UP000309550"/>
    </source>
</evidence>
<evidence type="ECO:0000313" key="1">
    <source>
        <dbReference type="EMBL" id="TMM52885.1"/>
    </source>
</evidence>
<dbReference type="CDD" id="cd00377">
    <property type="entry name" value="ICL_PEPM"/>
    <property type="match status" value="1"/>
</dbReference>
<dbReference type="EMBL" id="VANS01000002">
    <property type="protein sequence ID" value="TMM52885.1"/>
    <property type="molecule type" value="Genomic_DNA"/>
</dbReference>
<dbReference type="Pfam" id="PF13714">
    <property type="entry name" value="PEP_mutase"/>
    <property type="match status" value="1"/>
</dbReference>
<gene>
    <name evidence="1" type="ORF">FDT80_11580</name>
</gene>
<dbReference type="AlphaFoldDB" id="A0A5S3PFQ4"/>
<dbReference type="GO" id="GO:0016829">
    <property type="term" value="F:lyase activity"/>
    <property type="evidence" value="ECO:0007669"/>
    <property type="project" value="UniProtKB-KW"/>
</dbReference>
<protein>
    <submittedName>
        <fullName evidence="1">Isocitrate lyase/phosphoenolpyruvate mutase family protein</fullName>
    </submittedName>
</protein>
<organism evidence="1 2">
    <name type="scientific">Sulfitobacter sabulilitoris</name>
    <dbReference type="NCBI Taxonomy" id="2562655"/>
    <lineage>
        <taxon>Bacteria</taxon>
        <taxon>Pseudomonadati</taxon>
        <taxon>Pseudomonadota</taxon>
        <taxon>Alphaproteobacteria</taxon>
        <taxon>Rhodobacterales</taxon>
        <taxon>Roseobacteraceae</taxon>
        <taxon>Sulfitobacter</taxon>
    </lineage>
</organism>
<dbReference type="InterPro" id="IPR039556">
    <property type="entry name" value="ICL/PEPM"/>
</dbReference>
<keyword evidence="1" id="KW-0456">Lyase</keyword>
<reference evidence="1 2" key="1">
    <citation type="submission" date="2019-05" db="EMBL/GenBank/DDBJ databases">
        <title>Sulfitobacter sabulilitoris sp. nov., isolated from a marine sand.</title>
        <authorList>
            <person name="Yoon J.-H."/>
        </authorList>
    </citation>
    <scope>NUCLEOTIDE SEQUENCE [LARGE SCALE GENOMIC DNA]</scope>
    <source>
        <strain evidence="1 2">HSMS-29</strain>
    </source>
</reference>
<keyword evidence="1" id="KW-0670">Pyruvate</keyword>
<dbReference type="InterPro" id="IPR040442">
    <property type="entry name" value="Pyrv_kinase-like_dom_sf"/>
</dbReference>
<dbReference type="PANTHER" id="PTHR42905">
    <property type="entry name" value="PHOSPHOENOLPYRUVATE CARBOXYLASE"/>
    <property type="match status" value="1"/>
</dbReference>
<sequence length="255" mass="26609">MTQIEKARDFRALHRPGDPLVLYNVWDAGGAEAIARAGAPAIATASWSVAAAQGFEDGQAIPFALLLGIVSRMAAAVDLPVSVDFEGGYAEDTDKLQDNLRQLVRAGAIGINFEDRVIGGSGLYPLADQEARITALRHAADREGVPLFINARTDLFLEARPDGKPAALIEEAKTRAAAYAAAGADGLFVPGLTDADLIGALCRDIETPVNVMMTGDLTIGAATQAGVSRISFGPASYAAAMNDLAARYRALNLAG</sequence>
<keyword evidence="2" id="KW-1185">Reference proteome</keyword>
<dbReference type="OrthoDB" id="9785398at2"/>
<dbReference type="SUPFAM" id="SSF51621">
    <property type="entry name" value="Phosphoenolpyruvate/pyruvate domain"/>
    <property type="match status" value="1"/>
</dbReference>